<dbReference type="EMBL" id="JARKIB010000253">
    <property type="protein sequence ID" value="KAJ7719386.1"/>
    <property type="molecule type" value="Genomic_DNA"/>
</dbReference>
<name>A0AAD7HG32_9AGAR</name>
<protein>
    <submittedName>
        <fullName evidence="1">Uncharacterized protein</fullName>
    </submittedName>
</protein>
<gene>
    <name evidence="1" type="ORF">B0H16DRAFT_1739415</name>
</gene>
<evidence type="ECO:0000313" key="1">
    <source>
        <dbReference type="EMBL" id="KAJ7719386.1"/>
    </source>
</evidence>
<dbReference type="Proteomes" id="UP001215598">
    <property type="component" value="Unassembled WGS sequence"/>
</dbReference>
<accession>A0AAD7HG32</accession>
<comment type="caution">
    <text evidence="1">The sequence shown here is derived from an EMBL/GenBank/DDBJ whole genome shotgun (WGS) entry which is preliminary data.</text>
</comment>
<organism evidence="1 2">
    <name type="scientific">Mycena metata</name>
    <dbReference type="NCBI Taxonomy" id="1033252"/>
    <lineage>
        <taxon>Eukaryota</taxon>
        <taxon>Fungi</taxon>
        <taxon>Dikarya</taxon>
        <taxon>Basidiomycota</taxon>
        <taxon>Agaricomycotina</taxon>
        <taxon>Agaricomycetes</taxon>
        <taxon>Agaricomycetidae</taxon>
        <taxon>Agaricales</taxon>
        <taxon>Marasmiineae</taxon>
        <taxon>Mycenaceae</taxon>
        <taxon>Mycena</taxon>
    </lineage>
</organism>
<keyword evidence="2" id="KW-1185">Reference proteome</keyword>
<evidence type="ECO:0000313" key="2">
    <source>
        <dbReference type="Proteomes" id="UP001215598"/>
    </source>
</evidence>
<sequence>MLTLVPVVLCYSEPSVLFPTRRCPTRSRSDLPSLLARPLVHLPSGPGHNTQRRREWQHIDRPVSRAASWTIDLARQLPHPPGTAGILGDAEVDDFLTLVAPILATRTHRVQTLYIVAFYSRDLRNLLRALGPLSTSVLKGLHLEVICPRLLDDELPLEGEALPIFESESSVEKLALVNVPLLRAGVMFGRVVNLTLDWFPGDSWTVFSSNLREMSALETLTLWGPVCSDYDGDSVVWLPALKTLAVKIAGASDMPKALGMLRMPALVWLHIGRTQGRVEPVVNTLGDALDGVTRLELYSRPIQGGHKDDISIVWERAPKLSNDFFPGCVLVD</sequence>
<proteinExistence type="predicted"/>
<dbReference type="AlphaFoldDB" id="A0AAD7HG32"/>
<reference evidence="1" key="1">
    <citation type="submission" date="2023-03" db="EMBL/GenBank/DDBJ databases">
        <title>Massive genome expansion in bonnet fungi (Mycena s.s.) driven by repeated elements and novel gene families across ecological guilds.</title>
        <authorList>
            <consortium name="Lawrence Berkeley National Laboratory"/>
            <person name="Harder C.B."/>
            <person name="Miyauchi S."/>
            <person name="Viragh M."/>
            <person name="Kuo A."/>
            <person name="Thoen E."/>
            <person name="Andreopoulos B."/>
            <person name="Lu D."/>
            <person name="Skrede I."/>
            <person name="Drula E."/>
            <person name="Henrissat B."/>
            <person name="Morin E."/>
            <person name="Kohler A."/>
            <person name="Barry K."/>
            <person name="LaButti K."/>
            <person name="Morin E."/>
            <person name="Salamov A."/>
            <person name="Lipzen A."/>
            <person name="Mereny Z."/>
            <person name="Hegedus B."/>
            <person name="Baldrian P."/>
            <person name="Stursova M."/>
            <person name="Weitz H."/>
            <person name="Taylor A."/>
            <person name="Grigoriev I.V."/>
            <person name="Nagy L.G."/>
            <person name="Martin F."/>
            <person name="Kauserud H."/>
        </authorList>
    </citation>
    <scope>NUCLEOTIDE SEQUENCE</scope>
    <source>
        <strain evidence="1">CBHHK182m</strain>
    </source>
</reference>